<proteinExistence type="predicted"/>
<accession>A0A7X0J8X1</accession>
<evidence type="ECO:0000313" key="3">
    <source>
        <dbReference type="Proteomes" id="UP000522313"/>
    </source>
</evidence>
<sequence length="204" mass="22354">MTDRNAAGLPAFSAAEREQQRITHLVLGAPRPRRKLTSKRKKTKAPVIRLAAGIEERVQLREDWSHKQGTPETHARAAAAAKIDGTLTRLQRSGAIDAHQAAAAELIVAAHERITADVAVRTAKLEPRGSGGGANAAAAERIAAVILERRYTDWRSRVGPFAAMMLAIIVDGMALGTAARRWRMSDRRARRLLVEALDHWGRVR</sequence>
<name>A0A7X0J8X1_9SPHN</name>
<reference evidence="2 3" key="2">
    <citation type="submission" date="2020-08" db="EMBL/GenBank/DDBJ databases">
        <authorList>
            <person name="Partida-Martinez L."/>
            <person name="Huntemann M."/>
            <person name="Clum A."/>
            <person name="Wang J."/>
            <person name="Palaniappan K."/>
            <person name="Ritter S."/>
            <person name="Chen I.-M."/>
            <person name="Stamatis D."/>
            <person name="Reddy T."/>
            <person name="O'Malley R."/>
            <person name="Daum C."/>
            <person name="Shapiro N."/>
            <person name="Ivanova N."/>
            <person name="Kyrpides N."/>
            <person name="Woyke T."/>
        </authorList>
    </citation>
    <scope>NUCLEOTIDE SEQUENCE [LARGE SCALE GENOMIC DNA]</scope>
    <source>
        <strain evidence="2 3">AS3.13</strain>
    </source>
</reference>
<keyword evidence="1" id="KW-0812">Transmembrane</keyword>
<dbReference type="AlphaFoldDB" id="A0A7X0J8X1"/>
<dbReference type="RefSeq" id="WP_184503752.1">
    <property type="nucleotide sequence ID" value="NZ_JACHBT010000001.1"/>
</dbReference>
<protein>
    <submittedName>
        <fullName evidence="2">Uncharacterized protein</fullName>
    </submittedName>
</protein>
<evidence type="ECO:0000256" key="1">
    <source>
        <dbReference type="SAM" id="Phobius"/>
    </source>
</evidence>
<comment type="caution">
    <text evidence="2">The sequence shown here is derived from an EMBL/GenBank/DDBJ whole genome shotgun (WGS) entry which is preliminary data.</text>
</comment>
<dbReference type="EMBL" id="JACHBT010000001">
    <property type="protein sequence ID" value="MBB6503200.1"/>
    <property type="molecule type" value="Genomic_DNA"/>
</dbReference>
<organism evidence="2 3">
    <name type="scientific">Sphingomonas endophytica</name>
    <dbReference type="NCBI Taxonomy" id="869719"/>
    <lineage>
        <taxon>Bacteria</taxon>
        <taxon>Pseudomonadati</taxon>
        <taxon>Pseudomonadota</taxon>
        <taxon>Alphaproteobacteria</taxon>
        <taxon>Sphingomonadales</taxon>
        <taxon>Sphingomonadaceae</taxon>
        <taxon>Sphingomonas</taxon>
    </lineage>
</organism>
<dbReference type="Proteomes" id="UP000522313">
    <property type="component" value="Unassembled WGS sequence"/>
</dbReference>
<keyword evidence="1" id="KW-0472">Membrane</keyword>
<keyword evidence="1" id="KW-1133">Transmembrane helix</keyword>
<reference evidence="2 3" key="1">
    <citation type="submission" date="2020-08" db="EMBL/GenBank/DDBJ databases">
        <title>The Agave Microbiome: Exploring the role of microbial communities in plant adaptations to desert environments.</title>
        <authorList>
            <person name="Partida-Martinez L.P."/>
        </authorList>
    </citation>
    <scope>NUCLEOTIDE SEQUENCE [LARGE SCALE GENOMIC DNA]</scope>
    <source>
        <strain evidence="2 3">AS3.13</strain>
    </source>
</reference>
<evidence type="ECO:0000313" key="2">
    <source>
        <dbReference type="EMBL" id="MBB6503200.1"/>
    </source>
</evidence>
<gene>
    <name evidence="2" type="ORF">F4693_000149</name>
</gene>
<feature type="transmembrane region" description="Helical" evidence="1">
    <location>
        <begin position="158"/>
        <end position="179"/>
    </location>
</feature>